<keyword evidence="3" id="KW-1185">Reference proteome</keyword>
<feature type="region of interest" description="Disordered" evidence="1">
    <location>
        <begin position="20"/>
        <end position="60"/>
    </location>
</feature>
<evidence type="ECO:0000256" key="1">
    <source>
        <dbReference type="SAM" id="MobiDB-lite"/>
    </source>
</evidence>
<dbReference type="EMBL" id="KU245542">
    <property type="protein sequence ID" value="ALT58108.1"/>
    <property type="molecule type" value="Genomic_DNA"/>
</dbReference>
<proteinExistence type="predicted"/>
<evidence type="ECO:0000313" key="3">
    <source>
        <dbReference type="Proteomes" id="UP000224832"/>
    </source>
</evidence>
<name>A0A0U2SAR3_9CAUD</name>
<organism evidence="2 3">
    <name type="scientific">Pseudomonas phage SM1</name>
    <dbReference type="NCBI Taxonomy" id="1772332"/>
    <lineage>
        <taxon>Viruses</taxon>
        <taxon>Duplodnaviria</taxon>
        <taxon>Heunggongvirae</taxon>
        <taxon>Uroviricota</taxon>
        <taxon>Caudoviricetes</taxon>
        <taxon>Samunavirus</taxon>
        <taxon>Samunavirus SM1</taxon>
    </lineage>
</organism>
<accession>A0A0U2SAR3</accession>
<dbReference type="Proteomes" id="UP000224832">
    <property type="component" value="Segment"/>
</dbReference>
<protein>
    <submittedName>
        <fullName evidence="2">Uncharacterized protein</fullName>
    </submittedName>
</protein>
<reference evidence="2 3" key="1">
    <citation type="submission" date="2015-12" db="EMBL/GenBank/DDBJ databases">
        <title>In silico genomic study of Pseudomonas phage SM1.</title>
        <authorList>
            <person name="Zawawi N.A.M."/>
            <person name="Mat-Arip Y."/>
            <person name="Wan-Jauhari W.K."/>
            <person name="Fauzi A.A."/>
            <person name="Yee F.J."/>
        </authorList>
    </citation>
    <scope>NUCLEOTIDE SEQUENCE [LARGE SCALE GENOMIC DNA]</scope>
</reference>
<sequence>MDQIDRNTLGDAVAAFLANGGSVEQCPPVEPSSRKPKTTRRSKSPRASGLPETHPFDVPLSLGERTHASAVKRCVEQGYSLTQAVKHLGLPRDVVLRICREYQFRLRGPRPESETQAIQALAERYAIGDCHAVACRKLGLDQGVYQTAYARYRAADPSLPEPPSASSYSEAQILSMLLLGLRQGRKLIEIIDDNGLNTAEAMRIYDRHRRARRRLL</sequence>
<feature type="compositionally biased region" description="Basic residues" evidence="1">
    <location>
        <begin position="34"/>
        <end position="44"/>
    </location>
</feature>
<evidence type="ECO:0000313" key="2">
    <source>
        <dbReference type="EMBL" id="ALT58108.1"/>
    </source>
</evidence>
<gene>
    <name evidence="2" type="ORF">SM1_0116</name>
</gene>